<name>A0A7S0DKE6_9EUKA</name>
<feature type="non-terminal residue" evidence="1">
    <location>
        <position position="1"/>
    </location>
</feature>
<evidence type="ECO:0000313" key="1">
    <source>
        <dbReference type="EMBL" id="CAD8456945.1"/>
    </source>
</evidence>
<reference evidence="1" key="1">
    <citation type="submission" date="2021-01" db="EMBL/GenBank/DDBJ databases">
        <authorList>
            <person name="Corre E."/>
            <person name="Pelletier E."/>
            <person name="Niang G."/>
            <person name="Scheremetjew M."/>
            <person name="Finn R."/>
            <person name="Kale V."/>
            <person name="Holt S."/>
            <person name="Cochrane G."/>
            <person name="Meng A."/>
            <person name="Brown T."/>
            <person name="Cohen L."/>
        </authorList>
    </citation>
    <scope>NUCLEOTIDE SEQUENCE</scope>
    <source>
        <strain evidence="1">CCMP2058</strain>
    </source>
</reference>
<proteinExistence type="predicted"/>
<dbReference type="AlphaFoldDB" id="A0A7S0DKE6"/>
<dbReference type="EMBL" id="HBEM01023337">
    <property type="protein sequence ID" value="CAD8456945.1"/>
    <property type="molecule type" value="Transcribed_RNA"/>
</dbReference>
<sequence>VLGFLDRSLQTETSPGILPRSVWVAVECASSHCEDPGSFLENTQSWQQKSRMLLGCREVFGRLSLSPGQMSKSWLTELCILDLLRGCTWANRYAESVRMPYLVD</sequence>
<gene>
    <name evidence="1" type="ORF">LAMO00422_LOCUS15892</name>
</gene>
<organism evidence="1">
    <name type="scientific">Amorphochlora amoebiformis</name>
    <dbReference type="NCBI Taxonomy" id="1561963"/>
    <lineage>
        <taxon>Eukaryota</taxon>
        <taxon>Sar</taxon>
        <taxon>Rhizaria</taxon>
        <taxon>Cercozoa</taxon>
        <taxon>Chlorarachniophyceae</taxon>
        <taxon>Amorphochlora</taxon>
    </lineage>
</organism>
<accession>A0A7S0DKE6</accession>
<protein>
    <submittedName>
        <fullName evidence="1">Uncharacterized protein</fullName>
    </submittedName>
</protein>